<evidence type="ECO:0000256" key="1">
    <source>
        <dbReference type="SAM" id="SignalP"/>
    </source>
</evidence>
<accession>A0A6P1P2L6</accession>
<keyword evidence="1" id="KW-0732">Signal</keyword>
<dbReference type="SUPFAM" id="SSF74653">
    <property type="entry name" value="TolA/TonB C-terminal domain"/>
    <property type="match status" value="1"/>
</dbReference>
<evidence type="ECO:0000313" key="4">
    <source>
        <dbReference type="Proteomes" id="UP000464214"/>
    </source>
</evidence>
<dbReference type="Proteomes" id="UP000464214">
    <property type="component" value="Chromosome"/>
</dbReference>
<dbReference type="InterPro" id="IPR037682">
    <property type="entry name" value="TonB_C"/>
</dbReference>
<dbReference type="InterPro" id="IPR011652">
    <property type="entry name" value="MORN_2"/>
</dbReference>
<sequence>MNLRFVWALALLLLLGSKAFAQEVNPHVVPVTVFYDQEWQVTVKEKASFIRVGSLDTVRQKFMGKVTDFYANGTPLLQVNYLEAGKDGAFQTSYSNKKLEQRGIFLKDKPVGIWEYYYASGKPWQTVEYLDNGDFKVLAFYDTTGQQLVKDGTGPWYSKMRAQIRGIDFTVNITGNWKEGKRIGQWKATQKNGKPVFRELFEEGVLKQGVIHGVFNDEVISTYTERENPKISTYDFVYHAEALHPSSSFVTKERALEYILRKEHLLPPSSPGVVYTDRIEQMPEFPGGQAAMFKFLQSNFRMPSDVMRREVNGALVISIVIDATGKVTDMKVVKGLTSSLNQEAMRVIALMPRWKPGRIDGKPVSVQYNIPYMIRNK</sequence>
<organism evidence="3 4">
    <name type="scientific">Nibribacter ruber</name>
    <dbReference type="NCBI Taxonomy" id="2698458"/>
    <lineage>
        <taxon>Bacteria</taxon>
        <taxon>Pseudomonadati</taxon>
        <taxon>Bacteroidota</taxon>
        <taxon>Cytophagia</taxon>
        <taxon>Cytophagales</taxon>
        <taxon>Hymenobacteraceae</taxon>
        <taxon>Nibribacter</taxon>
    </lineage>
</organism>
<feature type="signal peptide" evidence="1">
    <location>
        <begin position="1"/>
        <end position="21"/>
    </location>
</feature>
<dbReference type="Gene3D" id="3.90.930.1">
    <property type="match status" value="1"/>
</dbReference>
<keyword evidence="4" id="KW-1185">Reference proteome</keyword>
<dbReference type="RefSeq" id="WP_160693237.1">
    <property type="nucleotide sequence ID" value="NZ_CP047897.1"/>
</dbReference>
<dbReference type="PROSITE" id="PS52015">
    <property type="entry name" value="TONB_CTD"/>
    <property type="match status" value="1"/>
</dbReference>
<dbReference type="GO" id="GO:0031992">
    <property type="term" value="F:energy transducer activity"/>
    <property type="evidence" value="ECO:0007669"/>
    <property type="project" value="TreeGrafter"/>
</dbReference>
<dbReference type="SUPFAM" id="SSF82185">
    <property type="entry name" value="Histone H3 K4-specific methyltransferase SET7/9 N-terminal domain"/>
    <property type="match status" value="1"/>
</dbReference>
<dbReference type="Pfam" id="PF07661">
    <property type="entry name" value="MORN_2"/>
    <property type="match status" value="1"/>
</dbReference>
<proteinExistence type="predicted"/>
<evidence type="ECO:0000259" key="2">
    <source>
        <dbReference type="PROSITE" id="PS52015"/>
    </source>
</evidence>
<dbReference type="InterPro" id="IPR051045">
    <property type="entry name" value="TonB-dependent_transducer"/>
</dbReference>
<dbReference type="AlphaFoldDB" id="A0A6P1P2L6"/>
<dbReference type="EMBL" id="CP047897">
    <property type="protein sequence ID" value="QHL88631.1"/>
    <property type="molecule type" value="Genomic_DNA"/>
</dbReference>
<dbReference type="GO" id="GO:0055085">
    <property type="term" value="P:transmembrane transport"/>
    <property type="evidence" value="ECO:0007669"/>
    <property type="project" value="InterPro"/>
</dbReference>
<protein>
    <recommendedName>
        <fullName evidence="2">TonB C-terminal domain-containing protein</fullName>
    </recommendedName>
</protein>
<gene>
    <name evidence="3" type="ORF">GU926_14815</name>
</gene>
<name>A0A6P1P2L6_9BACT</name>
<dbReference type="Pfam" id="PF03544">
    <property type="entry name" value="TonB_C"/>
    <property type="match status" value="1"/>
</dbReference>
<dbReference type="PANTHER" id="PTHR33446:SF2">
    <property type="entry name" value="PROTEIN TONB"/>
    <property type="match status" value="1"/>
</dbReference>
<dbReference type="PANTHER" id="PTHR33446">
    <property type="entry name" value="PROTEIN TONB-RELATED"/>
    <property type="match status" value="1"/>
</dbReference>
<dbReference type="KEGG" id="nib:GU926_14815"/>
<feature type="chain" id="PRO_5027046395" description="TonB C-terminal domain-containing protein" evidence="1">
    <location>
        <begin position="22"/>
        <end position="377"/>
    </location>
</feature>
<dbReference type="Gene3D" id="3.30.1150.10">
    <property type="match status" value="1"/>
</dbReference>
<feature type="domain" description="TonB C-terminal" evidence="2">
    <location>
        <begin position="287"/>
        <end position="377"/>
    </location>
</feature>
<dbReference type="GO" id="GO:0098797">
    <property type="term" value="C:plasma membrane protein complex"/>
    <property type="evidence" value="ECO:0007669"/>
    <property type="project" value="TreeGrafter"/>
</dbReference>
<reference evidence="3 4" key="1">
    <citation type="submission" date="2020-01" db="EMBL/GenBank/DDBJ databases">
        <authorList>
            <person name="Kim M."/>
        </authorList>
    </citation>
    <scope>NUCLEOTIDE SEQUENCE [LARGE SCALE GENOMIC DNA]</scope>
    <source>
        <strain evidence="3 4">BT10</strain>
    </source>
</reference>
<evidence type="ECO:0000313" key="3">
    <source>
        <dbReference type="EMBL" id="QHL88631.1"/>
    </source>
</evidence>